<accession>A0A9P9E210</accession>
<dbReference type="InterPro" id="IPR025676">
    <property type="entry name" value="Clr5_dom"/>
</dbReference>
<evidence type="ECO:0000259" key="4">
    <source>
        <dbReference type="Pfam" id="PF14420"/>
    </source>
</evidence>
<keyword evidence="6" id="KW-1185">Reference proteome</keyword>
<dbReference type="InterPro" id="IPR002110">
    <property type="entry name" value="Ankyrin_rpt"/>
</dbReference>
<dbReference type="SUPFAM" id="SSF48403">
    <property type="entry name" value="Ankyrin repeat"/>
    <property type="match status" value="2"/>
</dbReference>
<dbReference type="PROSITE" id="PS50297">
    <property type="entry name" value="ANK_REP_REGION"/>
    <property type="match status" value="5"/>
</dbReference>
<organism evidence="5 6">
    <name type="scientific">Dactylonectria macrodidyma</name>
    <dbReference type="NCBI Taxonomy" id="307937"/>
    <lineage>
        <taxon>Eukaryota</taxon>
        <taxon>Fungi</taxon>
        <taxon>Dikarya</taxon>
        <taxon>Ascomycota</taxon>
        <taxon>Pezizomycotina</taxon>
        <taxon>Sordariomycetes</taxon>
        <taxon>Hypocreomycetidae</taxon>
        <taxon>Hypocreales</taxon>
        <taxon>Nectriaceae</taxon>
        <taxon>Dactylonectria</taxon>
    </lineage>
</organism>
<dbReference type="Pfam" id="PF00023">
    <property type="entry name" value="Ank"/>
    <property type="match status" value="2"/>
</dbReference>
<feature type="domain" description="Clr5" evidence="4">
    <location>
        <begin position="2"/>
        <end position="47"/>
    </location>
</feature>
<dbReference type="EMBL" id="JAGMUV010000018">
    <property type="protein sequence ID" value="KAH7129162.1"/>
    <property type="molecule type" value="Genomic_DNA"/>
</dbReference>
<dbReference type="PANTHER" id="PTHR24123">
    <property type="entry name" value="ANKYRIN REPEAT-CONTAINING"/>
    <property type="match status" value="1"/>
</dbReference>
<dbReference type="Gene3D" id="1.25.40.20">
    <property type="entry name" value="Ankyrin repeat-containing domain"/>
    <property type="match status" value="4"/>
</dbReference>
<dbReference type="SMART" id="SM00248">
    <property type="entry name" value="ANK"/>
    <property type="match status" value="13"/>
</dbReference>
<evidence type="ECO:0000313" key="6">
    <source>
        <dbReference type="Proteomes" id="UP000738349"/>
    </source>
</evidence>
<keyword evidence="2 3" id="KW-0040">ANK repeat</keyword>
<dbReference type="Pfam" id="PF14420">
    <property type="entry name" value="Clr5"/>
    <property type="match status" value="1"/>
</dbReference>
<feature type="repeat" description="ANK" evidence="3">
    <location>
        <begin position="1130"/>
        <end position="1155"/>
    </location>
</feature>
<sequence length="1224" mass="134082">MPVNWAEHEREALRLYIEEGRTAEDTIKWLNRQHDITITIRQFKTRFGGLKNLRADEWREVGKEIRRREEQGKACDVYICGRRQNPFRVKRSLRHSRNSQTSSTTTIGMQIPETARPMANEVIKDWNFEVCGHRRVEIRTLDSQESNRSENDPTYHLPVISENSRPIPILAGELALQQESEISLGDVGVDLDNIELDFSTPNLDHHFLADSASCLDTPRSIEVHNTRQNSLLTLCRDVITTRGTSHEASLNEPVDIPTAAGPSIIESPAGFQVAPSTIRLMHHFGESPSQPWDIPGANPWSPGLFELNPFDPGVDFSAIDWDRVNARVPRGEAGWLESQLRSANITFKNLKPIANVLENILQTTRGGHELRFDGHTRESLDEMFHIVTYLVSNKFLTGERLFNFIQWALDSGLLVALHTFLQKTSYDTSNFVREVLVTISDNADFKTYSNSYQRPDLKTYFIIEHSSETTSLIRAADSRTLSSSLGGKLLVHAAHSNNLDAVKVLIDRCINVNSVSTSNPENCFAGSARHSFRRSGHTTPLISAVRGGSVEICTYLLENGADVNARVCEYWTGTSSALTEAVRQKNYDMVKMLLKKGAKLYGGLMIGPSSIQNYAKKTSLEIFKLLEEVLDLNSNSEITPNLLFLVEAAERGNHALSEFLLKNSIVQNEVLEAGLCYAVKYRNIGAVRTLLHRGVDPNALRHRLSTLPRRLNESSAEYKPNPGMIYLLAKAGAVVPESALLQVCRHVLLAGGGEQLIAMVHAGFNATLVGPSALELCPPDFSIVTYGIVLDAGTDINAYGVGGKSALQSASLGFARGEDFGSDLAIIQYLLERGADVNLPAGEDGKGDDGQRLWRLTALQAAALGGTGEVVDCLLEAGADVRAPPAKLAGFTVLEAAAHALIDHFGYNSSIQERISNFRKLFARGAPVDRTDGTDCNIVHYLVRASQLQFLKEVLDAGAGLEGRERNFWGARTPIQVAAACHNIDAIQLLLDHHADINAPASNRHFGRTALQASAGRFLDDQEFRENASDDSMHSTEEVLSLLLRHRADVNAPASDDYGRTALQAAASQSEPSARVVALLLQHGAHVNAPPAELGGITALQGVAASGDIEIARMLLSWGADVNAPAAQWKGRTAIEAAAEHGRLGMVRLLLNTGAMPHASCGWSKAMNLAERCSNFEISDLLREHQRLLNITHPSLIGVPSWNPGVTLTPGVILTEDGDDLMLG</sequence>
<evidence type="ECO:0000256" key="2">
    <source>
        <dbReference type="ARBA" id="ARBA00023043"/>
    </source>
</evidence>
<evidence type="ECO:0000313" key="5">
    <source>
        <dbReference type="EMBL" id="KAH7129162.1"/>
    </source>
</evidence>
<dbReference type="AlphaFoldDB" id="A0A9P9E210"/>
<dbReference type="OrthoDB" id="539213at2759"/>
<evidence type="ECO:0000256" key="1">
    <source>
        <dbReference type="ARBA" id="ARBA00022737"/>
    </source>
</evidence>
<gene>
    <name evidence="5" type="ORF">EDB81DRAFT_860120</name>
</gene>
<feature type="repeat" description="ANK" evidence="3">
    <location>
        <begin position="536"/>
        <end position="568"/>
    </location>
</feature>
<keyword evidence="1" id="KW-0677">Repeat</keyword>
<feature type="repeat" description="ANK" evidence="3">
    <location>
        <begin position="1058"/>
        <end position="1092"/>
    </location>
</feature>
<comment type="caution">
    <text evidence="5">The sequence shown here is derived from an EMBL/GenBank/DDBJ whole genome shotgun (WGS) entry which is preliminary data.</text>
</comment>
<name>A0A9P9E210_9HYPO</name>
<dbReference type="InterPro" id="IPR051165">
    <property type="entry name" value="Multifunctional_ANK_Repeat"/>
</dbReference>
<dbReference type="Proteomes" id="UP000738349">
    <property type="component" value="Unassembled WGS sequence"/>
</dbReference>
<reference evidence="5" key="1">
    <citation type="journal article" date="2021" name="Nat. Commun.">
        <title>Genetic determinants of endophytism in the Arabidopsis root mycobiome.</title>
        <authorList>
            <person name="Mesny F."/>
            <person name="Miyauchi S."/>
            <person name="Thiergart T."/>
            <person name="Pickel B."/>
            <person name="Atanasova L."/>
            <person name="Karlsson M."/>
            <person name="Huettel B."/>
            <person name="Barry K.W."/>
            <person name="Haridas S."/>
            <person name="Chen C."/>
            <person name="Bauer D."/>
            <person name="Andreopoulos W."/>
            <person name="Pangilinan J."/>
            <person name="LaButti K."/>
            <person name="Riley R."/>
            <person name="Lipzen A."/>
            <person name="Clum A."/>
            <person name="Drula E."/>
            <person name="Henrissat B."/>
            <person name="Kohler A."/>
            <person name="Grigoriev I.V."/>
            <person name="Martin F.M."/>
            <person name="Hacquard S."/>
        </authorList>
    </citation>
    <scope>NUCLEOTIDE SEQUENCE</scope>
    <source>
        <strain evidence="5">MPI-CAGE-AT-0147</strain>
    </source>
</reference>
<proteinExistence type="predicted"/>
<feature type="repeat" description="ANK" evidence="3">
    <location>
        <begin position="970"/>
        <end position="1002"/>
    </location>
</feature>
<dbReference type="Pfam" id="PF12796">
    <property type="entry name" value="Ank_2"/>
    <property type="match status" value="2"/>
</dbReference>
<dbReference type="PANTHER" id="PTHR24123:SF33">
    <property type="entry name" value="PROTEIN HOS4"/>
    <property type="match status" value="1"/>
</dbReference>
<dbReference type="InterPro" id="IPR036770">
    <property type="entry name" value="Ankyrin_rpt-contain_sf"/>
</dbReference>
<feature type="repeat" description="ANK" evidence="3">
    <location>
        <begin position="1095"/>
        <end position="1127"/>
    </location>
</feature>
<protein>
    <submittedName>
        <fullName evidence="5">Ankyrin repeat-containing domain protein</fullName>
    </submittedName>
</protein>
<dbReference type="PROSITE" id="PS50088">
    <property type="entry name" value="ANK_REPEAT"/>
    <property type="match status" value="5"/>
</dbReference>
<evidence type="ECO:0000256" key="3">
    <source>
        <dbReference type="PROSITE-ProRule" id="PRU00023"/>
    </source>
</evidence>